<comment type="caution">
    <text evidence="2">The sequence shown here is derived from an EMBL/GenBank/DDBJ whole genome shotgun (WGS) entry which is preliminary data.</text>
</comment>
<gene>
    <name evidence="2" type="ORF">IAB59_06900</name>
</gene>
<reference evidence="2" key="1">
    <citation type="submission" date="2020-10" db="EMBL/GenBank/DDBJ databases">
        <authorList>
            <person name="Gilroy R."/>
        </authorList>
    </citation>
    <scope>NUCLEOTIDE SEQUENCE</scope>
    <source>
        <strain evidence="2">CHK195-26880</strain>
    </source>
</reference>
<keyword evidence="1" id="KW-0812">Transmembrane</keyword>
<dbReference type="AlphaFoldDB" id="A0A9D1GC79"/>
<keyword evidence="1" id="KW-0472">Membrane</keyword>
<reference evidence="2" key="2">
    <citation type="journal article" date="2021" name="PeerJ">
        <title>Extensive microbial diversity within the chicken gut microbiome revealed by metagenomics and culture.</title>
        <authorList>
            <person name="Gilroy R."/>
            <person name="Ravi A."/>
            <person name="Getino M."/>
            <person name="Pursley I."/>
            <person name="Horton D.L."/>
            <person name="Alikhan N.F."/>
            <person name="Baker D."/>
            <person name="Gharbi K."/>
            <person name="Hall N."/>
            <person name="Watson M."/>
            <person name="Adriaenssens E.M."/>
            <person name="Foster-Nyarko E."/>
            <person name="Jarju S."/>
            <person name="Secka A."/>
            <person name="Antonio M."/>
            <person name="Oren A."/>
            <person name="Chaudhuri R.R."/>
            <person name="La Ragione R."/>
            <person name="Hildebrand F."/>
            <person name="Pallen M.J."/>
        </authorList>
    </citation>
    <scope>NUCLEOTIDE SEQUENCE</scope>
    <source>
        <strain evidence="2">CHK195-26880</strain>
    </source>
</reference>
<feature type="transmembrane region" description="Helical" evidence="1">
    <location>
        <begin position="6"/>
        <end position="24"/>
    </location>
</feature>
<name>A0A9D1GC79_9FIRM</name>
<protein>
    <recommendedName>
        <fullName evidence="4">DUF3679 domain-containing protein</fullName>
    </recommendedName>
</protein>
<keyword evidence="1" id="KW-1133">Transmembrane helix</keyword>
<dbReference type="EMBL" id="DVKQ01000091">
    <property type="protein sequence ID" value="HIT38183.1"/>
    <property type="molecule type" value="Genomic_DNA"/>
</dbReference>
<evidence type="ECO:0000313" key="2">
    <source>
        <dbReference type="EMBL" id="HIT38183.1"/>
    </source>
</evidence>
<sequence length="107" mass="12467">MTKTNLARLIVLILVFLFFVLYFMQASGYNEYTRNRENMLTEEQIKEYEEDIEAGKDVTIKDYLNKDKVNYDNKVSDLGLNLSELIGDVFNKGMNVFFEMLNEAVSS</sequence>
<organism evidence="2 3">
    <name type="scientific">Candidatus Onthousia faecipullorum</name>
    <dbReference type="NCBI Taxonomy" id="2840887"/>
    <lineage>
        <taxon>Bacteria</taxon>
        <taxon>Bacillati</taxon>
        <taxon>Bacillota</taxon>
        <taxon>Bacilli</taxon>
        <taxon>Candidatus Onthousia</taxon>
    </lineage>
</organism>
<proteinExistence type="predicted"/>
<evidence type="ECO:0000313" key="3">
    <source>
        <dbReference type="Proteomes" id="UP000886833"/>
    </source>
</evidence>
<evidence type="ECO:0000256" key="1">
    <source>
        <dbReference type="SAM" id="Phobius"/>
    </source>
</evidence>
<evidence type="ECO:0008006" key="4">
    <source>
        <dbReference type="Google" id="ProtNLM"/>
    </source>
</evidence>
<dbReference type="Proteomes" id="UP000886833">
    <property type="component" value="Unassembled WGS sequence"/>
</dbReference>
<accession>A0A9D1GC79</accession>